<dbReference type="AlphaFoldDB" id="A0A2T0SMT2"/>
<protein>
    <submittedName>
        <fullName evidence="3">Selenocysteine lyase/cysteine desulfurase</fullName>
    </submittedName>
</protein>
<dbReference type="PANTHER" id="PTHR43586">
    <property type="entry name" value="CYSTEINE DESULFURASE"/>
    <property type="match status" value="1"/>
</dbReference>
<dbReference type="Gene3D" id="3.40.640.10">
    <property type="entry name" value="Type I PLP-dependent aspartate aminotransferase-like (Major domain)"/>
    <property type="match status" value="1"/>
</dbReference>
<comment type="caution">
    <text evidence="3">The sequence shown here is derived from an EMBL/GenBank/DDBJ whole genome shotgun (WGS) entry which is preliminary data.</text>
</comment>
<dbReference type="RefSeq" id="WP_106139313.1">
    <property type="nucleotide sequence ID" value="NZ_PVTE01000016.1"/>
</dbReference>
<dbReference type="InterPro" id="IPR015421">
    <property type="entry name" value="PyrdxlP-dep_Trfase_major"/>
</dbReference>
<keyword evidence="1" id="KW-0663">Pyridoxal phosphate</keyword>
<dbReference type="EMBL" id="PVTE01000016">
    <property type="protein sequence ID" value="PRY34708.1"/>
    <property type="molecule type" value="Genomic_DNA"/>
</dbReference>
<proteinExistence type="predicted"/>
<dbReference type="OrthoDB" id="513408at2"/>
<keyword evidence="4" id="KW-1185">Reference proteome</keyword>
<dbReference type="InterPro" id="IPR000192">
    <property type="entry name" value="Aminotrans_V_dom"/>
</dbReference>
<dbReference type="Gene3D" id="3.90.1150.10">
    <property type="entry name" value="Aspartate Aminotransferase, domain 1"/>
    <property type="match status" value="1"/>
</dbReference>
<keyword evidence="3" id="KW-0456">Lyase</keyword>
<gene>
    <name evidence="3" type="ORF">CLV58_116102</name>
</gene>
<evidence type="ECO:0000313" key="4">
    <source>
        <dbReference type="Proteomes" id="UP000238375"/>
    </source>
</evidence>
<feature type="domain" description="Aminotransferase class V" evidence="2">
    <location>
        <begin position="27"/>
        <end position="391"/>
    </location>
</feature>
<dbReference type="InterPro" id="IPR015424">
    <property type="entry name" value="PyrdxlP-dep_Trfase"/>
</dbReference>
<name>A0A2T0SMT2_9BACT</name>
<organism evidence="3 4">
    <name type="scientific">Spirosoma oryzae</name>
    <dbReference type="NCBI Taxonomy" id="1469603"/>
    <lineage>
        <taxon>Bacteria</taxon>
        <taxon>Pseudomonadati</taxon>
        <taxon>Bacteroidota</taxon>
        <taxon>Cytophagia</taxon>
        <taxon>Cytophagales</taxon>
        <taxon>Cytophagaceae</taxon>
        <taxon>Spirosoma</taxon>
    </lineage>
</organism>
<dbReference type="PANTHER" id="PTHR43586:SF24">
    <property type="entry name" value="BLR4730 PROTEIN"/>
    <property type="match status" value="1"/>
</dbReference>
<dbReference type="Pfam" id="PF00266">
    <property type="entry name" value="Aminotran_5"/>
    <property type="match status" value="1"/>
</dbReference>
<reference evidence="3 4" key="1">
    <citation type="submission" date="2018-03" db="EMBL/GenBank/DDBJ databases">
        <title>Genomic Encyclopedia of Archaeal and Bacterial Type Strains, Phase II (KMG-II): from individual species to whole genera.</title>
        <authorList>
            <person name="Goeker M."/>
        </authorList>
    </citation>
    <scope>NUCLEOTIDE SEQUENCE [LARGE SCALE GENOMIC DNA]</scope>
    <source>
        <strain evidence="3 4">DSM 28354</strain>
    </source>
</reference>
<evidence type="ECO:0000259" key="2">
    <source>
        <dbReference type="Pfam" id="PF00266"/>
    </source>
</evidence>
<accession>A0A2T0SMT2</accession>
<sequence length="404" mass="44691">MQTNQFVPIDKETVRNDTPGLATSTLFMNSAGASLMPRSVITAMQDYLQLETQVGGYEAERLRADHMAQLYGEAARLINARPNNIAFSYSTTAAYMQALSAIPFRSGDVILTTTNDYISNQLAFLSLQQRLGIRLIRIHDLDNGDLDLMHLEQLIQQHRPVLVAITHIPTNSGLVQPAEAIGAICSRYDCWYLLDAAQSVGQLPLDVDRIQADFLVATGRKFLRGPRNTGFLYVSDNVLDTGLTPLFIDRQGADWTGSDTFAIRVDARRFEPQEKSLSVVGLVEAVRYANQLGIEAIGQANQGLMHRLRTGLGQIDGLDLTDWGSVQSNILTFHSTRQSLATLEAALRQGGVLFTVQHKQGAIIDFTRKGIDWIIRLSPHYFNTEAEIDAVIELVDQAMTGRSV</sequence>
<evidence type="ECO:0000256" key="1">
    <source>
        <dbReference type="ARBA" id="ARBA00022898"/>
    </source>
</evidence>
<dbReference type="SUPFAM" id="SSF53383">
    <property type="entry name" value="PLP-dependent transferases"/>
    <property type="match status" value="1"/>
</dbReference>
<evidence type="ECO:0000313" key="3">
    <source>
        <dbReference type="EMBL" id="PRY34708.1"/>
    </source>
</evidence>
<dbReference type="Proteomes" id="UP000238375">
    <property type="component" value="Unassembled WGS sequence"/>
</dbReference>
<dbReference type="GO" id="GO:0016829">
    <property type="term" value="F:lyase activity"/>
    <property type="evidence" value="ECO:0007669"/>
    <property type="project" value="UniProtKB-KW"/>
</dbReference>
<dbReference type="InterPro" id="IPR015422">
    <property type="entry name" value="PyrdxlP-dep_Trfase_small"/>
</dbReference>